<dbReference type="OrthoDB" id="1600564at2759"/>
<dbReference type="SUPFAM" id="SSF52266">
    <property type="entry name" value="SGNH hydrolase"/>
    <property type="match status" value="1"/>
</dbReference>
<dbReference type="AlphaFoldDB" id="A0A8M8UY76"/>
<evidence type="ECO:0000313" key="4">
    <source>
        <dbReference type="Proteomes" id="UP000504604"/>
    </source>
</evidence>
<dbReference type="KEGG" id="sind:105160976"/>
<name>A0A8M8UY76_SESIN</name>
<sequence>RSLKVSTGHKLYTHTHTKKITIYTHTQSERTSTKYILRKTNNIRPWIRASTSSSSSSSQTSYFYPPQPPHPSNRTAIFAFGDSIFDSGNNNRLSTIFRSDHPPYGIDFPGRTPSGRFSDGKLATDFLVSQLGIKELLPAYLDPSLTDRDLLTGVSFASAGTGLDDLTATEANVLTLNAQLRNFMQALQRMRSLAGPEETDRIVENALFMVAAGTNDMLNNFYGLPLRRTYSLSGYQDLLLQNLENVIRTLHSMGARRMAVVGLPPIGCMPVSVTLGSLLPSFHMLQRLCVDQQNSDSEAYNAKLKALTSRLQASLAGSRVVYVDVYTPMMDMVISPAAFGLERTIEGCCGLGSVEMGPLCNSLTPTCPDPSKYLFWDAAHPTQATYMFLANKFRQELLPSLLV</sequence>
<proteinExistence type="inferred from homology"/>
<dbReference type="CDD" id="cd01837">
    <property type="entry name" value="SGNH_plant_lipase_like"/>
    <property type="match status" value="1"/>
</dbReference>
<gene>
    <name evidence="5" type="primary">LOC105160976</name>
</gene>
<evidence type="ECO:0000256" key="2">
    <source>
        <dbReference type="ARBA" id="ARBA00022729"/>
    </source>
</evidence>
<dbReference type="Pfam" id="PF00657">
    <property type="entry name" value="Lipase_GDSL"/>
    <property type="match status" value="1"/>
</dbReference>
<dbReference type="InterPro" id="IPR050592">
    <property type="entry name" value="GDSL_lipolytic_enzyme"/>
</dbReference>
<organism evidence="4 5">
    <name type="scientific">Sesamum indicum</name>
    <name type="common">Oriental sesame</name>
    <name type="synonym">Sesamum orientale</name>
    <dbReference type="NCBI Taxonomy" id="4182"/>
    <lineage>
        <taxon>Eukaryota</taxon>
        <taxon>Viridiplantae</taxon>
        <taxon>Streptophyta</taxon>
        <taxon>Embryophyta</taxon>
        <taxon>Tracheophyta</taxon>
        <taxon>Spermatophyta</taxon>
        <taxon>Magnoliopsida</taxon>
        <taxon>eudicotyledons</taxon>
        <taxon>Gunneridae</taxon>
        <taxon>Pentapetalae</taxon>
        <taxon>asterids</taxon>
        <taxon>lamiids</taxon>
        <taxon>Lamiales</taxon>
        <taxon>Pedaliaceae</taxon>
        <taxon>Sesamum</taxon>
    </lineage>
</organism>
<keyword evidence="2" id="KW-0732">Signal</keyword>
<feature type="region of interest" description="Disordered" evidence="3">
    <location>
        <begin position="49"/>
        <end position="68"/>
    </location>
</feature>
<dbReference type="InterPro" id="IPR036514">
    <property type="entry name" value="SGNH_hydro_sf"/>
</dbReference>
<keyword evidence="4" id="KW-1185">Reference proteome</keyword>
<dbReference type="Proteomes" id="UP000504604">
    <property type="component" value="Linkage group LG4"/>
</dbReference>
<feature type="non-terminal residue" evidence="5">
    <location>
        <position position="1"/>
    </location>
</feature>
<evidence type="ECO:0000256" key="1">
    <source>
        <dbReference type="ARBA" id="ARBA00008668"/>
    </source>
</evidence>
<dbReference type="GeneID" id="105160976"/>
<dbReference type="InterPro" id="IPR035669">
    <property type="entry name" value="SGNH_plant_lipase-like"/>
</dbReference>
<evidence type="ECO:0000313" key="5">
    <source>
        <dbReference type="RefSeq" id="XP_020548866.1"/>
    </source>
</evidence>
<evidence type="ECO:0000256" key="3">
    <source>
        <dbReference type="SAM" id="MobiDB-lite"/>
    </source>
</evidence>
<dbReference type="Gene3D" id="3.40.50.1110">
    <property type="entry name" value="SGNH hydrolase"/>
    <property type="match status" value="1"/>
</dbReference>
<dbReference type="PANTHER" id="PTHR45642">
    <property type="entry name" value="GDSL ESTERASE/LIPASE EXL3"/>
    <property type="match status" value="1"/>
</dbReference>
<accession>A0A8M8UY76</accession>
<feature type="compositionally biased region" description="Low complexity" evidence="3">
    <location>
        <begin position="50"/>
        <end position="61"/>
    </location>
</feature>
<protein>
    <submittedName>
        <fullName evidence="5">GDSL esterase/lipase At2g40250</fullName>
    </submittedName>
</protein>
<dbReference type="RefSeq" id="XP_020548866.1">
    <property type="nucleotide sequence ID" value="XM_020693207.1"/>
</dbReference>
<dbReference type="InterPro" id="IPR001087">
    <property type="entry name" value="GDSL"/>
</dbReference>
<reference evidence="5" key="1">
    <citation type="submission" date="2025-08" db="UniProtKB">
        <authorList>
            <consortium name="RefSeq"/>
        </authorList>
    </citation>
    <scope>IDENTIFICATION</scope>
</reference>
<dbReference type="GO" id="GO:0016788">
    <property type="term" value="F:hydrolase activity, acting on ester bonds"/>
    <property type="evidence" value="ECO:0007669"/>
    <property type="project" value="InterPro"/>
</dbReference>
<comment type="similarity">
    <text evidence="1">Belongs to the 'GDSL' lipolytic enzyme family.</text>
</comment>
<dbReference type="PANTHER" id="PTHR45642:SF139">
    <property type="entry name" value="SGNH HYDROLASE-TYPE ESTERASE DOMAIN-CONTAINING PROTEIN"/>
    <property type="match status" value="1"/>
</dbReference>